<feature type="compositionally biased region" description="Low complexity" evidence="4">
    <location>
        <begin position="310"/>
        <end position="322"/>
    </location>
</feature>
<evidence type="ECO:0000313" key="6">
    <source>
        <dbReference type="EMBL" id="KAL3312282.1"/>
    </source>
</evidence>
<feature type="compositionally biased region" description="Low complexity" evidence="4">
    <location>
        <begin position="352"/>
        <end position="367"/>
    </location>
</feature>
<comment type="subcellular location">
    <subcellularLocation>
        <location evidence="1">Nucleus</location>
    </subcellularLocation>
</comment>
<dbReference type="PROSITE" id="PS50102">
    <property type="entry name" value="RRM"/>
    <property type="match status" value="1"/>
</dbReference>
<dbReference type="PANTHER" id="PTHR15683:SF8">
    <property type="entry name" value="SCAFFOLD ATTACHMENT FACTOR B, ISOFORM B"/>
    <property type="match status" value="1"/>
</dbReference>
<dbReference type="Pfam" id="PF00076">
    <property type="entry name" value="RRM_1"/>
    <property type="match status" value="1"/>
</dbReference>
<evidence type="ECO:0000256" key="3">
    <source>
        <dbReference type="PROSITE-ProRule" id="PRU00176"/>
    </source>
</evidence>
<dbReference type="Proteomes" id="UP001626550">
    <property type="component" value="Unassembled WGS sequence"/>
</dbReference>
<feature type="region of interest" description="Disordered" evidence="4">
    <location>
        <begin position="1"/>
        <end position="53"/>
    </location>
</feature>
<evidence type="ECO:0000259" key="5">
    <source>
        <dbReference type="PROSITE" id="PS50102"/>
    </source>
</evidence>
<evidence type="ECO:0000256" key="1">
    <source>
        <dbReference type="ARBA" id="ARBA00004123"/>
    </source>
</evidence>
<gene>
    <name evidence="6" type="ORF">Ciccas_009125</name>
</gene>
<dbReference type="Gene3D" id="3.30.70.330">
    <property type="match status" value="1"/>
</dbReference>
<accession>A0ABD2PZL6</accession>
<feature type="compositionally biased region" description="Basic and acidic residues" evidence="4">
    <location>
        <begin position="18"/>
        <end position="31"/>
    </location>
</feature>
<feature type="region of interest" description="Disordered" evidence="4">
    <location>
        <begin position="232"/>
        <end position="402"/>
    </location>
</feature>
<dbReference type="SUPFAM" id="SSF54928">
    <property type="entry name" value="RNA-binding domain, RBD"/>
    <property type="match status" value="1"/>
</dbReference>
<keyword evidence="3" id="KW-0694">RNA-binding</keyword>
<dbReference type="InterPro" id="IPR012677">
    <property type="entry name" value="Nucleotide-bd_a/b_plait_sf"/>
</dbReference>
<evidence type="ECO:0000256" key="2">
    <source>
        <dbReference type="ARBA" id="ARBA00023242"/>
    </source>
</evidence>
<reference evidence="6 7" key="1">
    <citation type="submission" date="2024-11" db="EMBL/GenBank/DDBJ databases">
        <title>Adaptive evolution of stress response genes in parasites aligns with host niche diversity.</title>
        <authorList>
            <person name="Hahn C."/>
            <person name="Resl P."/>
        </authorList>
    </citation>
    <scope>NUCLEOTIDE SEQUENCE [LARGE SCALE GENOMIC DNA]</scope>
    <source>
        <strain evidence="6">EGGRZ-B1_66</strain>
        <tissue evidence="6">Body</tissue>
    </source>
</reference>
<feature type="region of interest" description="Disordered" evidence="4">
    <location>
        <begin position="132"/>
        <end position="182"/>
    </location>
</feature>
<evidence type="ECO:0000313" key="7">
    <source>
        <dbReference type="Proteomes" id="UP001626550"/>
    </source>
</evidence>
<dbReference type="PANTHER" id="PTHR15683">
    <property type="entry name" value="SCAFFOLD ATTACHMENT FACTOR B-RELATED"/>
    <property type="match status" value="1"/>
</dbReference>
<keyword evidence="2" id="KW-0539">Nucleus</keyword>
<dbReference type="AlphaFoldDB" id="A0ABD2PZL6"/>
<feature type="compositionally biased region" description="Pro residues" evidence="4">
    <location>
        <begin position="336"/>
        <end position="346"/>
    </location>
</feature>
<feature type="compositionally biased region" description="Low complexity" evidence="4">
    <location>
        <begin position="33"/>
        <end position="48"/>
    </location>
</feature>
<sequence>MDEQEDLDYDIDVPCTSTDERVTSKVEKEPVPVEEIVTAKDASPAAPEKSAKPEAKGLWVGNITNATKAAELKELFTQYGKVVSASIVMRKGSNQGLFGYLCMNSHEDAQNCIDKLQSHDWKGNKLSLELTLRDPPRSENKDLETKPRQDKVPVRKRNVAKPQASNTTTTTSQSQFNKARLSSTMKAKQILLAKRKFVPRPPPLMNPRHDVRQVIERLGFISCFHFKRLRAEKLHRPRSPSPPRAPRPQHRRMRSPPPRSKIVPGASLLSKRSPILKRSRSPPHHHHHHAPPSHFRQERNFYRPERNRSPFPHYQQQQQAGPPMQPSWEDSRSRPYPAPQRQAPPPRRSDHSVSYSRPSSSSNGRRSLVNEREHDRARPFAYPAAPPPPPPPSRYQPSNPRR</sequence>
<protein>
    <recommendedName>
        <fullName evidence="5">RRM domain-containing protein</fullName>
    </recommendedName>
</protein>
<feature type="compositionally biased region" description="Basic and acidic residues" evidence="4">
    <location>
        <begin position="295"/>
        <end position="308"/>
    </location>
</feature>
<comment type="caution">
    <text evidence="6">The sequence shown here is derived from an EMBL/GenBank/DDBJ whole genome shotgun (WGS) entry which is preliminary data.</text>
</comment>
<dbReference type="InterPro" id="IPR035979">
    <property type="entry name" value="RBD_domain_sf"/>
</dbReference>
<feature type="domain" description="RRM" evidence="5">
    <location>
        <begin position="56"/>
        <end position="133"/>
    </location>
</feature>
<keyword evidence="7" id="KW-1185">Reference proteome</keyword>
<dbReference type="SMART" id="SM00360">
    <property type="entry name" value="RRM"/>
    <property type="match status" value="1"/>
</dbReference>
<dbReference type="EMBL" id="JBJKFK010001766">
    <property type="protein sequence ID" value="KAL3312282.1"/>
    <property type="molecule type" value="Genomic_DNA"/>
</dbReference>
<feature type="compositionally biased region" description="Basic and acidic residues" evidence="4">
    <location>
        <begin position="368"/>
        <end position="378"/>
    </location>
</feature>
<dbReference type="GO" id="GO:0003723">
    <property type="term" value="F:RNA binding"/>
    <property type="evidence" value="ECO:0007669"/>
    <property type="project" value="UniProtKB-UniRule"/>
</dbReference>
<evidence type="ECO:0000256" key="4">
    <source>
        <dbReference type="SAM" id="MobiDB-lite"/>
    </source>
</evidence>
<dbReference type="InterPro" id="IPR051738">
    <property type="entry name" value="SAF_Modulators"/>
</dbReference>
<dbReference type="GO" id="GO:0005634">
    <property type="term" value="C:nucleus"/>
    <property type="evidence" value="ECO:0007669"/>
    <property type="project" value="UniProtKB-SubCell"/>
</dbReference>
<feature type="compositionally biased region" description="Basic residues" evidence="4">
    <location>
        <begin position="274"/>
        <end position="291"/>
    </location>
</feature>
<proteinExistence type="predicted"/>
<feature type="compositionally biased region" description="Pro residues" evidence="4">
    <location>
        <begin position="384"/>
        <end position="394"/>
    </location>
</feature>
<name>A0ABD2PZL6_9PLAT</name>
<feature type="compositionally biased region" description="Basic and acidic residues" evidence="4">
    <location>
        <begin position="132"/>
        <end position="153"/>
    </location>
</feature>
<dbReference type="InterPro" id="IPR000504">
    <property type="entry name" value="RRM_dom"/>
</dbReference>
<organism evidence="6 7">
    <name type="scientific">Cichlidogyrus casuarinus</name>
    <dbReference type="NCBI Taxonomy" id="1844966"/>
    <lineage>
        <taxon>Eukaryota</taxon>
        <taxon>Metazoa</taxon>
        <taxon>Spiralia</taxon>
        <taxon>Lophotrochozoa</taxon>
        <taxon>Platyhelminthes</taxon>
        <taxon>Monogenea</taxon>
        <taxon>Monopisthocotylea</taxon>
        <taxon>Dactylogyridea</taxon>
        <taxon>Ancyrocephalidae</taxon>
        <taxon>Cichlidogyrus</taxon>
    </lineage>
</organism>
<feature type="compositionally biased region" description="Acidic residues" evidence="4">
    <location>
        <begin position="1"/>
        <end position="11"/>
    </location>
</feature>